<protein>
    <submittedName>
        <fullName evidence="1">Negative elongation factor A</fullName>
    </submittedName>
</protein>
<gene>
    <name evidence="1" type="ORF">RR48_03613</name>
</gene>
<accession>A0A0N1INP5</accession>
<dbReference type="EMBL" id="KQ461111">
    <property type="protein sequence ID" value="KPJ08940.1"/>
    <property type="molecule type" value="Genomic_DNA"/>
</dbReference>
<dbReference type="AlphaFoldDB" id="A0A0N1INP5"/>
<keyword evidence="1" id="KW-0251">Elongation factor</keyword>
<evidence type="ECO:0000313" key="1">
    <source>
        <dbReference type="EMBL" id="KPJ08940.1"/>
    </source>
</evidence>
<dbReference type="STRING" id="76193.A0A0N1INP5"/>
<sequence>MGDDGMGSSSPYLYRIQLSRRGSLFQEQSYDRHTLLNPITSHIIHCLPRTTSTEMEDPQSSFNLDDDDIEHLIDQQLMKDIEAVMSGRRIDETTGELTTAPLGEEYIMPKLQSVKPEPLVDHYYDVPNESRILPKNHRDRIILRNFMRGCRTNPYPERGSVIKVKLSESVEEIKMDGGKRKDLIVEKHIQLDYETGVWARIKIYRDLHGMVVPTPIMPSKSNKRKRN</sequence>
<organism evidence="1 2">
    <name type="scientific">Papilio machaon</name>
    <name type="common">Old World swallowtail butterfly</name>
    <dbReference type="NCBI Taxonomy" id="76193"/>
    <lineage>
        <taxon>Eukaryota</taxon>
        <taxon>Metazoa</taxon>
        <taxon>Ecdysozoa</taxon>
        <taxon>Arthropoda</taxon>
        <taxon>Hexapoda</taxon>
        <taxon>Insecta</taxon>
        <taxon>Pterygota</taxon>
        <taxon>Neoptera</taxon>
        <taxon>Endopterygota</taxon>
        <taxon>Lepidoptera</taxon>
        <taxon>Glossata</taxon>
        <taxon>Ditrysia</taxon>
        <taxon>Papilionoidea</taxon>
        <taxon>Papilionidae</taxon>
        <taxon>Papilioninae</taxon>
        <taxon>Papilio</taxon>
    </lineage>
</organism>
<reference evidence="1 2" key="1">
    <citation type="journal article" date="2015" name="Nat. Commun.">
        <title>Outbred genome sequencing and CRISPR/Cas9 gene editing in butterflies.</title>
        <authorList>
            <person name="Li X."/>
            <person name="Fan D."/>
            <person name="Zhang W."/>
            <person name="Liu G."/>
            <person name="Zhang L."/>
            <person name="Zhao L."/>
            <person name="Fang X."/>
            <person name="Chen L."/>
            <person name="Dong Y."/>
            <person name="Chen Y."/>
            <person name="Ding Y."/>
            <person name="Zhao R."/>
            <person name="Feng M."/>
            <person name="Zhu Y."/>
            <person name="Feng Y."/>
            <person name="Jiang X."/>
            <person name="Zhu D."/>
            <person name="Xiang H."/>
            <person name="Feng X."/>
            <person name="Li S."/>
            <person name="Wang J."/>
            <person name="Zhang G."/>
            <person name="Kronforst M.R."/>
            <person name="Wang W."/>
        </authorList>
    </citation>
    <scope>NUCLEOTIDE SEQUENCE [LARGE SCALE GENOMIC DNA]</scope>
    <source>
        <strain evidence="1">Ya'a_city_454_Pm</strain>
        <tissue evidence="1">Whole body</tissue>
    </source>
</reference>
<dbReference type="Proteomes" id="UP000053240">
    <property type="component" value="Unassembled WGS sequence"/>
</dbReference>
<dbReference type="InParanoid" id="A0A0N1INP5"/>
<keyword evidence="2" id="KW-1185">Reference proteome</keyword>
<evidence type="ECO:0000313" key="2">
    <source>
        <dbReference type="Proteomes" id="UP000053240"/>
    </source>
</evidence>
<dbReference type="GO" id="GO:0003746">
    <property type="term" value="F:translation elongation factor activity"/>
    <property type="evidence" value="ECO:0007669"/>
    <property type="project" value="UniProtKB-KW"/>
</dbReference>
<name>A0A0N1INP5_PAPMA</name>
<keyword evidence="1" id="KW-0648">Protein biosynthesis</keyword>
<proteinExistence type="predicted"/>